<evidence type="ECO:0000313" key="3">
    <source>
        <dbReference type="Proteomes" id="UP000777438"/>
    </source>
</evidence>
<evidence type="ECO:0000313" key="2">
    <source>
        <dbReference type="EMBL" id="KAH6887664.1"/>
    </source>
</evidence>
<dbReference type="PANTHER" id="PTHR35585">
    <property type="entry name" value="HHE DOMAIN PROTEIN (AFU_ORTHOLOGUE AFUA_4G00730)"/>
    <property type="match status" value="1"/>
</dbReference>
<dbReference type="Pfam" id="PF01814">
    <property type="entry name" value="Hemerythrin"/>
    <property type="match status" value="1"/>
</dbReference>
<dbReference type="EMBL" id="JAGPYM010000014">
    <property type="protein sequence ID" value="KAH6887664.1"/>
    <property type="molecule type" value="Genomic_DNA"/>
</dbReference>
<gene>
    <name evidence="2" type="ORF">B0T10DRAFT_406894</name>
</gene>
<feature type="domain" description="Hemerythrin-like" evidence="1">
    <location>
        <begin position="4"/>
        <end position="122"/>
    </location>
</feature>
<proteinExistence type="predicted"/>
<dbReference type="InterPro" id="IPR012312">
    <property type="entry name" value="Hemerythrin-like"/>
</dbReference>
<dbReference type="AlphaFoldDB" id="A0A9P9AN82"/>
<evidence type="ECO:0000259" key="1">
    <source>
        <dbReference type="Pfam" id="PF01814"/>
    </source>
</evidence>
<name>A0A9P9AN82_9HYPO</name>
<sequence>MPSISEVITKDHRELETYYNEVINSNSLDHQERYGNQFIWELARHSVGEELVVYPAMEKFLGAEGKSKAEKDRKEHHEVKELLKIFQTLKPNETDYLPRLKDIWALLSVHMRDEEHKDLPALEDALKEHAGRSESMATSFGRTKAFVPTRSHPIAGEHPPFETAMGLMTAPLDRLADMFRKFPDQPKTPRKHMI</sequence>
<organism evidence="2 3">
    <name type="scientific">Thelonectria olida</name>
    <dbReference type="NCBI Taxonomy" id="1576542"/>
    <lineage>
        <taxon>Eukaryota</taxon>
        <taxon>Fungi</taxon>
        <taxon>Dikarya</taxon>
        <taxon>Ascomycota</taxon>
        <taxon>Pezizomycotina</taxon>
        <taxon>Sordariomycetes</taxon>
        <taxon>Hypocreomycetidae</taxon>
        <taxon>Hypocreales</taxon>
        <taxon>Nectriaceae</taxon>
        <taxon>Thelonectria</taxon>
    </lineage>
</organism>
<keyword evidence="3" id="KW-1185">Reference proteome</keyword>
<dbReference type="PANTHER" id="PTHR35585:SF1">
    <property type="entry name" value="HHE DOMAIN PROTEIN (AFU_ORTHOLOGUE AFUA_4G00730)"/>
    <property type="match status" value="1"/>
</dbReference>
<dbReference type="Proteomes" id="UP000777438">
    <property type="component" value="Unassembled WGS sequence"/>
</dbReference>
<reference evidence="2 3" key="1">
    <citation type="journal article" date="2021" name="Nat. Commun.">
        <title>Genetic determinants of endophytism in the Arabidopsis root mycobiome.</title>
        <authorList>
            <person name="Mesny F."/>
            <person name="Miyauchi S."/>
            <person name="Thiergart T."/>
            <person name="Pickel B."/>
            <person name="Atanasova L."/>
            <person name="Karlsson M."/>
            <person name="Huettel B."/>
            <person name="Barry K.W."/>
            <person name="Haridas S."/>
            <person name="Chen C."/>
            <person name="Bauer D."/>
            <person name="Andreopoulos W."/>
            <person name="Pangilinan J."/>
            <person name="LaButti K."/>
            <person name="Riley R."/>
            <person name="Lipzen A."/>
            <person name="Clum A."/>
            <person name="Drula E."/>
            <person name="Henrissat B."/>
            <person name="Kohler A."/>
            <person name="Grigoriev I.V."/>
            <person name="Martin F.M."/>
            <person name="Hacquard S."/>
        </authorList>
    </citation>
    <scope>NUCLEOTIDE SEQUENCE [LARGE SCALE GENOMIC DNA]</scope>
    <source>
        <strain evidence="2 3">MPI-CAGE-CH-0241</strain>
    </source>
</reference>
<accession>A0A9P9AN82</accession>
<protein>
    <recommendedName>
        <fullName evidence="1">Hemerythrin-like domain-containing protein</fullName>
    </recommendedName>
</protein>
<comment type="caution">
    <text evidence="2">The sequence shown here is derived from an EMBL/GenBank/DDBJ whole genome shotgun (WGS) entry which is preliminary data.</text>
</comment>
<dbReference type="OrthoDB" id="9983919at2759"/>